<dbReference type="SUPFAM" id="SSF53850">
    <property type="entry name" value="Periplasmic binding protein-like II"/>
    <property type="match status" value="1"/>
</dbReference>
<keyword evidence="1" id="KW-0732">Signal</keyword>
<evidence type="ECO:0000313" key="4">
    <source>
        <dbReference type="Proteomes" id="UP000199584"/>
    </source>
</evidence>
<dbReference type="Proteomes" id="UP000199584">
    <property type="component" value="Unassembled WGS sequence"/>
</dbReference>
<name>A0A1I6D2Q5_9FIRM</name>
<dbReference type="PROSITE" id="PS51257">
    <property type="entry name" value="PROKAR_LIPOPROTEIN"/>
    <property type="match status" value="1"/>
</dbReference>
<feature type="domain" description="ABC-type glycine betaine transport system substrate-binding" evidence="2">
    <location>
        <begin position="42"/>
        <end position="321"/>
    </location>
</feature>
<dbReference type="Gene3D" id="3.10.105.10">
    <property type="entry name" value="Dipeptide-binding Protein, Domain 3"/>
    <property type="match status" value="2"/>
</dbReference>
<gene>
    <name evidence="3" type="ORF">SAMN05660706_104146</name>
</gene>
<dbReference type="STRING" id="39060.SAMN05660706_104146"/>
<evidence type="ECO:0000259" key="2">
    <source>
        <dbReference type="Pfam" id="PF04069"/>
    </source>
</evidence>
<dbReference type="Pfam" id="PF04069">
    <property type="entry name" value="OpuAC"/>
    <property type="match status" value="1"/>
</dbReference>
<dbReference type="AlphaFoldDB" id="A0A1I6D2Q5"/>
<dbReference type="InterPro" id="IPR007210">
    <property type="entry name" value="ABC_Gly_betaine_transp_sub-bd"/>
</dbReference>
<dbReference type="GO" id="GO:0022857">
    <property type="term" value="F:transmembrane transporter activity"/>
    <property type="evidence" value="ECO:0007669"/>
    <property type="project" value="InterPro"/>
</dbReference>
<keyword evidence="4" id="KW-1185">Reference proteome</keyword>
<dbReference type="Gene3D" id="3.40.190.100">
    <property type="entry name" value="Glycine betaine-binding periplasmic protein, domain 2"/>
    <property type="match status" value="1"/>
</dbReference>
<evidence type="ECO:0000313" key="3">
    <source>
        <dbReference type="EMBL" id="SFQ99642.1"/>
    </source>
</evidence>
<dbReference type="EMBL" id="FOYM01000004">
    <property type="protein sequence ID" value="SFQ99642.1"/>
    <property type="molecule type" value="Genomic_DNA"/>
</dbReference>
<sequence>MLRNKLPLLVLITALFFTLAGVAGCSSGEADNAGESNSAKETIVFADYNWQSALFNNRVAQFIIENGYGYKTDSMPGETIPLMQGMSTGDIDVSMEIWVQNAQEAYDKWMGEGKYIDLGTNFDDNVQGLFVPTYIIKGDPERGIEPMAPDLKSIEDLPRYWELFKDPEDPTKGRFYGGVPGWEADKILTEKFATYGLDKHYKIFRPGSGTALATSLVKAYEEGKPWFGYYWAPTWVFGALDLTQIEEPAYSEKLWKDGYGCAFPSVDVNIVVYKDMPEKAPEVVEFLKNYSLKSALISEALAYMRENKVDADEAAIWFLREKTDIWTKWVPDDVAEKVKQKL</sequence>
<feature type="signal peptide" evidence="1">
    <location>
        <begin position="1"/>
        <end position="23"/>
    </location>
</feature>
<organism evidence="3 4">
    <name type="scientific">Desulfoscipio geothermicus DSM 3669</name>
    <dbReference type="NCBI Taxonomy" id="1121426"/>
    <lineage>
        <taxon>Bacteria</taxon>
        <taxon>Bacillati</taxon>
        <taxon>Bacillota</taxon>
        <taxon>Clostridia</taxon>
        <taxon>Eubacteriales</taxon>
        <taxon>Desulfallaceae</taxon>
        <taxon>Desulfoscipio</taxon>
    </lineage>
</organism>
<reference evidence="4" key="1">
    <citation type="submission" date="2016-10" db="EMBL/GenBank/DDBJ databases">
        <authorList>
            <person name="Varghese N."/>
            <person name="Submissions S."/>
        </authorList>
    </citation>
    <scope>NUCLEOTIDE SEQUENCE [LARGE SCALE GENOMIC DNA]</scope>
    <source>
        <strain evidence="4">DSM 3669</strain>
    </source>
</reference>
<protein>
    <submittedName>
        <fullName evidence="3">Glycine betaine/proline transport system substrate-binding protein</fullName>
    </submittedName>
</protein>
<dbReference type="GO" id="GO:0043190">
    <property type="term" value="C:ATP-binding cassette (ABC) transporter complex"/>
    <property type="evidence" value="ECO:0007669"/>
    <property type="project" value="InterPro"/>
</dbReference>
<accession>A0A1I6D2Q5</accession>
<dbReference type="RefSeq" id="WP_092482141.1">
    <property type="nucleotide sequence ID" value="NZ_FOYM01000004.1"/>
</dbReference>
<dbReference type="OrthoDB" id="9801163at2"/>
<feature type="chain" id="PRO_5039201347" evidence="1">
    <location>
        <begin position="24"/>
        <end position="342"/>
    </location>
</feature>
<dbReference type="CDD" id="cd13641">
    <property type="entry name" value="PBP2_HisX_like"/>
    <property type="match status" value="1"/>
</dbReference>
<evidence type="ECO:0000256" key="1">
    <source>
        <dbReference type="SAM" id="SignalP"/>
    </source>
</evidence>
<proteinExistence type="predicted"/>